<organism evidence="1 2">
    <name type="scientific">Desulfotruncus arcticus DSM 17038</name>
    <dbReference type="NCBI Taxonomy" id="1121424"/>
    <lineage>
        <taxon>Bacteria</taxon>
        <taxon>Bacillati</taxon>
        <taxon>Bacillota</taxon>
        <taxon>Clostridia</taxon>
        <taxon>Eubacteriales</taxon>
        <taxon>Desulfallaceae</taxon>
        <taxon>Desulfotruncus</taxon>
    </lineage>
</organism>
<reference evidence="2" key="1">
    <citation type="submission" date="2016-10" db="EMBL/GenBank/DDBJ databases">
        <authorList>
            <person name="Varghese N."/>
            <person name="Submissions S."/>
        </authorList>
    </citation>
    <scope>NUCLEOTIDE SEQUENCE [LARGE SCALE GENOMIC DNA]</scope>
    <source>
        <strain evidence="2">DSM 17038</strain>
    </source>
</reference>
<protein>
    <submittedName>
        <fullName evidence="1">Uncharacterized protein</fullName>
    </submittedName>
</protein>
<proteinExistence type="predicted"/>
<evidence type="ECO:0000313" key="2">
    <source>
        <dbReference type="Proteomes" id="UP000199337"/>
    </source>
</evidence>
<evidence type="ECO:0000313" key="1">
    <source>
        <dbReference type="EMBL" id="SFG63283.1"/>
    </source>
</evidence>
<name>A0A1I2TEA4_9FIRM</name>
<sequence length="161" mass="17851">MIELRNELCPIFPTRLGPACSTAAMPWKVNWDPYYGHPEATEKPLPPGTYIVEVGPPAGYKVLDRDGSVNTDQGDEFVSPPSLMRVPPPPYYPELPDISITKKLVIVVSGMNAAADFFLYTDVPTPGRIVGFLLDDVNLKTDPNFIYYGEKEHPQYTSGHP</sequence>
<dbReference type="RefSeq" id="WP_207648174.1">
    <property type="nucleotide sequence ID" value="NZ_FOOX01000007.1"/>
</dbReference>
<gene>
    <name evidence="1" type="ORF">SAMN05660649_02208</name>
</gene>
<accession>A0A1I2TEA4</accession>
<dbReference type="AlphaFoldDB" id="A0A1I2TEA4"/>
<dbReference type="STRING" id="341036.SAMN05660649_02208"/>
<keyword evidence="2" id="KW-1185">Reference proteome</keyword>
<dbReference type="Proteomes" id="UP000199337">
    <property type="component" value="Unassembled WGS sequence"/>
</dbReference>
<dbReference type="EMBL" id="FOOX01000007">
    <property type="protein sequence ID" value="SFG63283.1"/>
    <property type="molecule type" value="Genomic_DNA"/>
</dbReference>